<evidence type="ECO:0000256" key="9">
    <source>
        <dbReference type="ARBA" id="ARBA00023065"/>
    </source>
</evidence>
<evidence type="ECO:0000256" key="1">
    <source>
        <dbReference type="ARBA" id="ARBA00004141"/>
    </source>
</evidence>
<evidence type="ECO:0000256" key="11">
    <source>
        <dbReference type="ARBA" id="ARBA00023303"/>
    </source>
</evidence>
<comment type="caution">
    <text evidence="14">The sequence shown here is derived from an EMBL/GenBank/DDBJ whole genome shotgun (WGS) entry which is preliminary data.</text>
</comment>
<comment type="similarity">
    <text evidence="2">Belongs to the TMEM175 family.</text>
</comment>
<keyword evidence="4" id="KW-0633">Potassium transport</keyword>
<evidence type="ECO:0000256" key="12">
    <source>
        <dbReference type="ARBA" id="ARBA00034430"/>
    </source>
</evidence>
<evidence type="ECO:0000256" key="10">
    <source>
        <dbReference type="ARBA" id="ARBA00023136"/>
    </source>
</evidence>
<evidence type="ECO:0000256" key="8">
    <source>
        <dbReference type="ARBA" id="ARBA00022989"/>
    </source>
</evidence>
<dbReference type="AlphaFoldDB" id="A0A5N0TGF5"/>
<name>A0A5N0TGF5_9GAMM</name>
<keyword evidence="10 13" id="KW-0472">Membrane</keyword>
<evidence type="ECO:0000256" key="7">
    <source>
        <dbReference type="ARBA" id="ARBA00022958"/>
    </source>
</evidence>
<keyword evidence="11" id="KW-0407">Ion channel</keyword>
<organism evidence="14 15">
    <name type="scientific">Marinihelvus fidelis</name>
    <dbReference type="NCBI Taxonomy" id="2613842"/>
    <lineage>
        <taxon>Bacteria</taxon>
        <taxon>Pseudomonadati</taxon>
        <taxon>Pseudomonadota</taxon>
        <taxon>Gammaproteobacteria</taxon>
        <taxon>Chromatiales</taxon>
        <taxon>Wenzhouxiangellaceae</taxon>
        <taxon>Marinihelvus</taxon>
    </lineage>
</organism>
<proteinExistence type="inferred from homology"/>
<feature type="transmembrane region" description="Helical" evidence="13">
    <location>
        <begin position="21"/>
        <end position="40"/>
    </location>
</feature>
<evidence type="ECO:0000256" key="2">
    <source>
        <dbReference type="ARBA" id="ARBA00006920"/>
    </source>
</evidence>
<keyword evidence="8 13" id="KW-1133">Transmembrane helix</keyword>
<dbReference type="GO" id="GO:0005267">
    <property type="term" value="F:potassium channel activity"/>
    <property type="evidence" value="ECO:0007669"/>
    <property type="project" value="UniProtKB-KW"/>
</dbReference>
<evidence type="ECO:0000256" key="4">
    <source>
        <dbReference type="ARBA" id="ARBA00022538"/>
    </source>
</evidence>
<keyword evidence="3" id="KW-0813">Transport</keyword>
<evidence type="ECO:0000256" key="5">
    <source>
        <dbReference type="ARBA" id="ARBA00022692"/>
    </source>
</evidence>
<feature type="transmembrane region" description="Helical" evidence="13">
    <location>
        <begin position="180"/>
        <end position="199"/>
    </location>
</feature>
<dbReference type="EMBL" id="VYXP01000001">
    <property type="protein sequence ID" value="KAA9134130.1"/>
    <property type="molecule type" value="Genomic_DNA"/>
</dbReference>
<feature type="transmembrane region" description="Helical" evidence="13">
    <location>
        <begin position="137"/>
        <end position="159"/>
    </location>
</feature>
<keyword evidence="5 13" id="KW-0812">Transmembrane</keyword>
<evidence type="ECO:0000313" key="14">
    <source>
        <dbReference type="EMBL" id="KAA9134130.1"/>
    </source>
</evidence>
<feature type="transmembrane region" description="Helical" evidence="13">
    <location>
        <begin position="91"/>
        <end position="117"/>
    </location>
</feature>
<dbReference type="RefSeq" id="WP_150862481.1">
    <property type="nucleotide sequence ID" value="NZ_VYXP01000001.1"/>
</dbReference>
<keyword evidence="15" id="KW-1185">Reference proteome</keyword>
<comment type="subcellular location">
    <subcellularLocation>
        <location evidence="1">Membrane</location>
        <topology evidence="1">Multi-pass membrane protein</topology>
    </subcellularLocation>
</comment>
<evidence type="ECO:0000256" key="3">
    <source>
        <dbReference type="ARBA" id="ARBA00022448"/>
    </source>
</evidence>
<evidence type="ECO:0000256" key="13">
    <source>
        <dbReference type="SAM" id="Phobius"/>
    </source>
</evidence>
<dbReference type="InterPro" id="IPR010617">
    <property type="entry name" value="TMEM175-like"/>
</dbReference>
<keyword evidence="6" id="KW-0631">Potassium channel</keyword>
<keyword evidence="7" id="KW-0630">Potassium</keyword>
<dbReference type="GO" id="GO:0016020">
    <property type="term" value="C:membrane"/>
    <property type="evidence" value="ECO:0007669"/>
    <property type="project" value="UniProtKB-SubCell"/>
</dbReference>
<accession>A0A5N0TGF5</accession>
<sequence>MRQDESDRLGFRLRGNEMTRTETFTDAAFAFALTLLVVSIDHIPASYDELVAAMQGIPAFGLSCALLFLFWHGHWNWSRRYGLEDFPSMMLSFVLVFAVLCYVYPMRYVTSIFTAWITGGRLSAGARIDELGDLYGIFAIYSLGFAAMCLVILALYLRAWLQREALELNVTERFITRAEMGSWSILASVGLLAALMGMFAPHRMWTVPGWVYLLLPIVMPLYGTIVGRRLARMKATL</sequence>
<dbReference type="GO" id="GO:0015252">
    <property type="term" value="F:proton channel activity"/>
    <property type="evidence" value="ECO:0007669"/>
    <property type="project" value="InterPro"/>
</dbReference>
<reference evidence="14 15" key="1">
    <citation type="submission" date="2019-09" db="EMBL/GenBank/DDBJ databases">
        <title>Wenzhouxiangella sp. Genome sequencing and assembly.</title>
        <authorList>
            <person name="Zhang R."/>
        </authorList>
    </citation>
    <scope>NUCLEOTIDE SEQUENCE [LARGE SCALE GENOMIC DNA]</scope>
    <source>
        <strain evidence="14 15">W260</strain>
    </source>
</reference>
<gene>
    <name evidence="14" type="ORF">F3N42_00875</name>
</gene>
<keyword evidence="9" id="KW-0406">Ion transport</keyword>
<protein>
    <submittedName>
        <fullName evidence="14">DUF1211 domain-containing protein</fullName>
    </submittedName>
</protein>
<evidence type="ECO:0000256" key="6">
    <source>
        <dbReference type="ARBA" id="ARBA00022826"/>
    </source>
</evidence>
<dbReference type="Pfam" id="PF06736">
    <property type="entry name" value="TMEM175"/>
    <property type="match status" value="1"/>
</dbReference>
<feature type="transmembrane region" description="Helical" evidence="13">
    <location>
        <begin position="211"/>
        <end position="231"/>
    </location>
</feature>
<dbReference type="Proteomes" id="UP000325372">
    <property type="component" value="Unassembled WGS sequence"/>
</dbReference>
<evidence type="ECO:0000313" key="15">
    <source>
        <dbReference type="Proteomes" id="UP000325372"/>
    </source>
</evidence>
<comment type="catalytic activity">
    <reaction evidence="12">
        <text>K(+)(in) = K(+)(out)</text>
        <dbReference type="Rhea" id="RHEA:29463"/>
        <dbReference type="ChEBI" id="CHEBI:29103"/>
    </reaction>
</comment>
<feature type="transmembrane region" description="Helical" evidence="13">
    <location>
        <begin position="52"/>
        <end position="71"/>
    </location>
</feature>